<evidence type="ECO:0000256" key="9">
    <source>
        <dbReference type="ARBA" id="ARBA00023128"/>
    </source>
</evidence>
<keyword evidence="6" id="KW-0999">Mitochondrion inner membrane</keyword>
<evidence type="ECO:0000256" key="5">
    <source>
        <dbReference type="ARBA" id="ARBA00022660"/>
    </source>
</evidence>
<dbReference type="GO" id="GO:0006120">
    <property type="term" value="P:mitochondrial electron transport, NADH to ubiquinone"/>
    <property type="evidence" value="ECO:0007669"/>
    <property type="project" value="InterPro"/>
</dbReference>
<evidence type="ECO:0000256" key="11">
    <source>
        <dbReference type="ARBA" id="ARBA00030192"/>
    </source>
</evidence>
<keyword evidence="9" id="KW-0496">Mitochondrion</keyword>
<dbReference type="PANTHER" id="PTHR12868:SF0">
    <property type="entry name" value="NADH DEHYDROGENASE [UBIQUINONE] 1 BETA SUBCOMPLEX SUBUNIT 9"/>
    <property type="match status" value="1"/>
</dbReference>
<sequence length="122" mass="14443">MGTTASMPACRAAPFEKGISHRHQVMRLYRHTLRTSRDWHWDYFVWIEDCQHWQKKFKENVHLSVAEGRILVQKGLDELLAKRHPEPIIPIYRPGGVKYQRNTPPPPEVTEHLMPPPHQRIH</sequence>
<dbReference type="InterPro" id="IPR033034">
    <property type="entry name" value="NDUFB9"/>
</dbReference>
<accession>A0A7S0ZDN1</accession>
<comment type="similarity">
    <text evidence="2">Belongs to the complex I LYR family.</text>
</comment>
<feature type="compositionally biased region" description="Pro residues" evidence="13">
    <location>
        <begin position="103"/>
        <end position="122"/>
    </location>
</feature>
<evidence type="ECO:0000256" key="12">
    <source>
        <dbReference type="ARBA" id="ARBA00032528"/>
    </source>
</evidence>
<evidence type="ECO:0000256" key="13">
    <source>
        <dbReference type="SAM" id="MobiDB-lite"/>
    </source>
</evidence>
<evidence type="ECO:0000256" key="10">
    <source>
        <dbReference type="ARBA" id="ARBA00023136"/>
    </source>
</evidence>
<gene>
    <name evidence="14" type="ORF">TOLI1172_LOCUS2950</name>
</gene>
<evidence type="ECO:0000256" key="8">
    <source>
        <dbReference type="ARBA" id="ARBA00022990"/>
    </source>
</evidence>
<organism evidence="14">
    <name type="scientific">Timspurckia oligopyrenoides</name>
    <dbReference type="NCBI Taxonomy" id="708627"/>
    <lineage>
        <taxon>Eukaryota</taxon>
        <taxon>Rhodophyta</taxon>
        <taxon>Bangiophyceae</taxon>
        <taxon>Porphyridiales</taxon>
        <taxon>Porphyridiaceae</taxon>
        <taxon>Timspurckia</taxon>
    </lineage>
</organism>
<keyword evidence="5" id="KW-0679">Respiratory chain</keyword>
<keyword evidence="10" id="KW-0472">Membrane</keyword>
<dbReference type="GO" id="GO:0005743">
    <property type="term" value="C:mitochondrial inner membrane"/>
    <property type="evidence" value="ECO:0007669"/>
    <property type="project" value="UniProtKB-SubCell"/>
</dbReference>
<dbReference type="EMBL" id="HBFP01004163">
    <property type="protein sequence ID" value="CAD8818561.1"/>
    <property type="molecule type" value="Transcribed_RNA"/>
</dbReference>
<comment type="subcellular location">
    <subcellularLocation>
        <location evidence="1">Mitochondrion inner membrane</location>
        <topology evidence="1">Peripheral membrane protein</topology>
        <orientation evidence="1">Matrix side</orientation>
    </subcellularLocation>
</comment>
<dbReference type="InterPro" id="IPR045292">
    <property type="entry name" value="Complex1_LYR_NDUFB9_LYRM3"/>
</dbReference>
<dbReference type="AlphaFoldDB" id="A0A7S0ZDN1"/>
<evidence type="ECO:0000256" key="3">
    <source>
        <dbReference type="ARBA" id="ARBA00018684"/>
    </source>
</evidence>
<feature type="region of interest" description="Disordered" evidence="13">
    <location>
        <begin position="94"/>
        <end position="122"/>
    </location>
</feature>
<evidence type="ECO:0000256" key="6">
    <source>
        <dbReference type="ARBA" id="ARBA00022792"/>
    </source>
</evidence>
<evidence type="ECO:0000256" key="7">
    <source>
        <dbReference type="ARBA" id="ARBA00022982"/>
    </source>
</evidence>
<dbReference type="CDD" id="cd20263">
    <property type="entry name" value="Complex1_LYR_NDUFB9_LYRM3"/>
    <property type="match status" value="1"/>
</dbReference>
<keyword evidence="8" id="KW-0007">Acetylation</keyword>
<evidence type="ECO:0000256" key="4">
    <source>
        <dbReference type="ARBA" id="ARBA00022448"/>
    </source>
</evidence>
<evidence type="ECO:0000256" key="1">
    <source>
        <dbReference type="ARBA" id="ARBA00004443"/>
    </source>
</evidence>
<reference evidence="14" key="1">
    <citation type="submission" date="2021-01" db="EMBL/GenBank/DDBJ databases">
        <authorList>
            <person name="Corre E."/>
            <person name="Pelletier E."/>
            <person name="Niang G."/>
            <person name="Scheremetjew M."/>
            <person name="Finn R."/>
            <person name="Kale V."/>
            <person name="Holt S."/>
            <person name="Cochrane G."/>
            <person name="Meng A."/>
            <person name="Brown T."/>
            <person name="Cohen L."/>
        </authorList>
    </citation>
    <scope>NUCLEOTIDE SEQUENCE</scope>
    <source>
        <strain evidence="14">CCMP3278</strain>
    </source>
</reference>
<keyword evidence="4" id="KW-0813">Transport</keyword>
<keyword evidence="7" id="KW-0249">Electron transport</keyword>
<evidence type="ECO:0000256" key="2">
    <source>
        <dbReference type="ARBA" id="ARBA00009508"/>
    </source>
</evidence>
<protein>
    <recommendedName>
        <fullName evidence="3">NADH dehydrogenase [ubiquinone] 1 beta subcomplex subunit 9</fullName>
    </recommendedName>
    <alternativeName>
        <fullName evidence="11">Complex I-B22</fullName>
    </alternativeName>
    <alternativeName>
        <fullName evidence="12">NADH-ubiquinone oxidoreductase B22 subunit</fullName>
    </alternativeName>
</protein>
<proteinExistence type="inferred from homology"/>
<name>A0A7S0ZDN1_9RHOD</name>
<evidence type="ECO:0000313" key="14">
    <source>
        <dbReference type="EMBL" id="CAD8818561.1"/>
    </source>
</evidence>
<dbReference type="PANTHER" id="PTHR12868">
    <property type="entry name" value="NADH-UBIQUINONE OXIDOREDUCTASE B22 SUBUNIT"/>
    <property type="match status" value="1"/>
</dbReference>